<dbReference type="GO" id="GO:0008283">
    <property type="term" value="P:cell population proliferation"/>
    <property type="evidence" value="ECO:0007669"/>
    <property type="project" value="InterPro"/>
</dbReference>
<reference evidence="3" key="1">
    <citation type="journal article" date="2020" name="J Insects Food Feed">
        <title>The yellow mealworm (Tenebrio molitor) genome: a resource for the emerging insects as food and feed industry.</title>
        <authorList>
            <person name="Eriksson T."/>
            <person name="Andere A."/>
            <person name="Kelstrup H."/>
            <person name="Emery V."/>
            <person name="Picard C."/>
        </authorList>
    </citation>
    <scope>NUCLEOTIDE SEQUENCE</scope>
    <source>
        <strain evidence="3">Stoneville</strain>
        <tissue evidence="3">Whole head</tissue>
    </source>
</reference>
<reference evidence="3" key="2">
    <citation type="submission" date="2021-08" db="EMBL/GenBank/DDBJ databases">
        <authorList>
            <person name="Eriksson T."/>
        </authorList>
    </citation>
    <scope>NUCLEOTIDE SEQUENCE</scope>
    <source>
        <strain evidence="3">Stoneville</strain>
        <tissue evidence="3">Whole head</tissue>
    </source>
</reference>
<name>A0A8J6HPY3_TENMO</name>
<sequence>MLKMVTQDVFRICYTWRDHFADRSDLFDLCKYVTTLAKESRKYYSRDEAVLLFQIQVYSLKDIMTTIKESPQKLELFLNETDYFCGIFEVVTILINEFDITWRDSFETIDVMALAFDFLSVPNWSTQVVVQALEVINVATAKYMTPNLALLVDSTADSTTALLGPLLYVKLLDETVEVKKAALEVIRTMAKMSNSKIESAFVALEICAQWLEKAVRMWSATELTPATGVISFTMNLASLLSKNEGKFLRLHSNNFFIELLVLLKAGQIGGVASSVKLAYVKMLSSFLEHKSGIHWIVVCSFWENIFQFSLTTQDGDVTKESTLFMSKLLEKTIDYDEHFCDDVVKRIMLPLDANFYRSIKASTDLEDADDEVATQRLMPTLKLIGDILHYFLDGILFDKKDYRVAFIFLNNFHLEERISDLMVIAQSKCLVFDVTRIVFMMQFLGLYFQVVTKNVYATSFNASLSKIRKNFIATLSVENFDHFDRSSKFGHFYWKLIHTKIPNFHREMNESLLYSTQCLVFMLLPQFSVTLKYSKSLGQIRKELSHDVFREDFIHKLMTIIMRDAVRILFNLREYLLAHPNLFQIAKRVAPFAKDSRRYYTTEQAVIVFQIQLYCLKDLTSAVRESPEKMEIFLNEMDYVQQVLENVTVLISEFDISWKDSFESIDVMAFAVDFLSVPDWSPQIVVQTLKLINVATAQCMTPNLALLVDSTADSATTFLGPLLYAKLLDDGVEVKEAALEFPYNLKSPNLSLDEVYQANINRLLENFLEKFNILLEEYLDELLVRLWQQEAKKNLIGFDIVADLREMVGKSGCGVEYSEGDTCDRFWENVFQFSLATEEEVVAKENILQYFLEGILLDQKNDRVKIFHLEERISDLMIIAQSKCLAFDFGKVQFLELYLQDQGQLLDTPVERQRARFYQVLSFRIHIYWKLMDTKIPTIWVTKVNEPFLFSNHCLLMMLLPQFCIPLNEVTLVSKWRSRKQLHRNFDAFFLKMESTVSRYLTKINQLLEKLLETECEIRIADYLDKLLALLWQQEAKEIESSLITLPICAEWLGKAVATWSAAGVTPPTDVTSFTLNLTSLLSRSEKRFCSLNSNNFFIKLVNTLKFRRKGVAPSVKLAYVKLLSSFLKHKSGIEWIIACSFWENVFQFSLTEQDERLTKGSTMFMSKLLETTIDCDEGFCDEVVKRIMSPLVENTYRSIKASTDLGDASDEVASRHLKPTLKLIGDILQYFLNGTLFGKKDYRVVLIFLKNFHQEERISNFINIVQWKCLVFDFGKIMFIMQFLEMHLQVVTNSVSAATLNASVCRIKNSFNSKLSKGSWTDFVEFCYFGQFYWKLIESKIPVVQIRKRNKFLSFSTQFIILLLMPQFCFAVRYCISISDFEEELLRDEFRDVFILKVIQMLNQDSIRISYIWRDYFIARSDVFEIAKYAATVIKNSRRYYSREEAVVVFQAQIYNLKDIIGAIKDSPEILEFFLNKMDYFDLVFETVTLLISEFDITWRDGFEAIDVMAVAFDFLTMPHWSTQVVVQALKLINVATAKYMTPNLALLVDLTADSTTTFLGPLLYSKFLDEVVEVKKAALEVTCTMAKMSNSSKSISR</sequence>
<evidence type="ECO:0000256" key="2">
    <source>
        <dbReference type="ARBA" id="ARBA00022490"/>
    </source>
</evidence>
<comment type="caution">
    <text evidence="3">The sequence shown here is derived from an EMBL/GenBank/DDBJ whole genome shotgun (WGS) entry which is preliminary data.</text>
</comment>
<gene>
    <name evidence="3" type="ORF">GEV33_004166</name>
</gene>
<organism evidence="3 4">
    <name type="scientific">Tenebrio molitor</name>
    <name type="common">Yellow mealworm beetle</name>
    <dbReference type="NCBI Taxonomy" id="7067"/>
    <lineage>
        <taxon>Eukaryota</taxon>
        <taxon>Metazoa</taxon>
        <taxon>Ecdysozoa</taxon>
        <taxon>Arthropoda</taxon>
        <taxon>Hexapoda</taxon>
        <taxon>Insecta</taxon>
        <taxon>Pterygota</taxon>
        <taxon>Neoptera</taxon>
        <taxon>Endopterygota</taxon>
        <taxon>Coleoptera</taxon>
        <taxon>Polyphaga</taxon>
        <taxon>Cucujiformia</taxon>
        <taxon>Tenebrionidae</taxon>
        <taxon>Tenebrio</taxon>
    </lineage>
</organism>
<dbReference type="GO" id="GO:0006974">
    <property type="term" value="P:DNA damage response"/>
    <property type="evidence" value="ECO:0007669"/>
    <property type="project" value="InterPro"/>
</dbReference>
<evidence type="ECO:0000256" key="1">
    <source>
        <dbReference type="ARBA" id="ARBA00004496"/>
    </source>
</evidence>
<keyword evidence="4" id="KW-1185">Reference proteome</keyword>
<dbReference type="GO" id="GO:0005737">
    <property type="term" value="C:cytoplasm"/>
    <property type="evidence" value="ECO:0007669"/>
    <property type="project" value="UniProtKB-SubCell"/>
</dbReference>
<evidence type="ECO:0000313" key="3">
    <source>
        <dbReference type="EMBL" id="KAH0818625.1"/>
    </source>
</evidence>
<proteinExistence type="predicted"/>
<protein>
    <submittedName>
        <fullName evidence="3">Uncharacterized protein</fullName>
    </submittedName>
</protein>
<dbReference type="InterPro" id="IPR038904">
    <property type="entry name" value="BRAT1"/>
</dbReference>
<dbReference type="GO" id="GO:0005634">
    <property type="term" value="C:nucleus"/>
    <property type="evidence" value="ECO:0007669"/>
    <property type="project" value="TreeGrafter"/>
</dbReference>
<dbReference type="EMBL" id="JABDTM020017035">
    <property type="protein sequence ID" value="KAH0818625.1"/>
    <property type="molecule type" value="Genomic_DNA"/>
</dbReference>
<accession>A0A8J6HPY3</accession>
<keyword evidence="2" id="KW-0963">Cytoplasm</keyword>
<evidence type="ECO:0000313" key="4">
    <source>
        <dbReference type="Proteomes" id="UP000719412"/>
    </source>
</evidence>
<dbReference type="PANTHER" id="PTHR21331">
    <property type="entry name" value="BRCA1-ASSOCIATED ATM ACTIVATOR 1"/>
    <property type="match status" value="1"/>
</dbReference>
<dbReference type="Proteomes" id="UP000719412">
    <property type="component" value="Unassembled WGS sequence"/>
</dbReference>
<dbReference type="PANTHER" id="PTHR21331:SF2">
    <property type="entry name" value="BRCA1-ASSOCIATED ATM ACTIVATOR 1"/>
    <property type="match status" value="1"/>
</dbReference>
<comment type="subcellular location">
    <subcellularLocation>
        <location evidence="1">Cytoplasm</location>
    </subcellularLocation>
</comment>